<dbReference type="GO" id="GO:0005840">
    <property type="term" value="C:ribosome"/>
    <property type="evidence" value="ECO:0007669"/>
    <property type="project" value="UniProtKB-KW"/>
</dbReference>
<name>A0ABY0FI95_9BACT</name>
<keyword evidence="9" id="KW-1185">Reference proteome</keyword>
<evidence type="ECO:0000313" key="8">
    <source>
        <dbReference type="EMBL" id="RYC72678.1"/>
    </source>
</evidence>
<dbReference type="InterPro" id="IPR028909">
    <property type="entry name" value="bL21-like"/>
</dbReference>
<dbReference type="Proteomes" id="UP001190925">
    <property type="component" value="Unassembled WGS sequence"/>
</dbReference>
<dbReference type="InterPro" id="IPR036164">
    <property type="entry name" value="bL21-like_sf"/>
</dbReference>
<keyword evidence="2 6" id="KW-0699">rRNA-binding</keyword>
<dbReference type="RefSeq" id="WP_129718743.1">
    <property type="nucleotide sequence ID" value="NZ_PRLK01000004.1"/>
</dbReference>
<protein>
    <recommendedName>
        <fullName evidence="6">Large ribosomal subunit protein bL21</fullName>
    </recommendedName>
</protein>
<comment type="function">
    <text evidence="6 7">This protein binds to 23S rRNA in the presence of protein L20.</text>
</comment>
<evidence type="ECO:0000256" key="1">
    <source>
        <dbReference type="ARBA" id="ARBA00008563"/>
    </source>
</evidence>
<dbReference type="HAMAP" id="MF_01363">
    <property type="entry name" value="Ribosomal_bL21"/>
    <property type="match status" value="1"/>
</dbReference>
<sequence>MKKAVVKVGGKQFIVSEKETLLVDLLPQGTKELKLDALMLIDGDKVEVGTPTVNGVKVSAKVVDELVKGEKIRVIRYKAKKRVHKENGHRQKYTKIEITSIK</sequence>
<dbReference type="PROSITE" id="PS01169">
    <property type="entry name" value="RIBOSOMAL_L21"/>
    <property type="match status" value="1"/>
</dbReference>
<comment type="subunit">
    <text evidence="6">Part of the 50S ribosomal subunit. Contacts protein L20.</text>
</comment>
<organism evidence="8 9">
    <name type="scientific">Candidatus Nanogingivalis gingivitcus</name>
    <dbReference type="NCBI Taxonomy" id="2171992"/>
    <lineage>
        <taxon>Bacteria</taxon>
        <taxon>Candidatus Saccharimonadota</taxon>
        <taxon>Candidatus Nanosyncoccalia</taxon>
        <taxon>Candidatus Nanogingivales</taxon>
        <taxon>Candidatus Nanogingivalaceae</taxon>
        <taxon>Candidatus Nanogingivalis</taxon>
    </lineage>
</organism>
<dbReference type="PANTHER" id="PTHR21349:SF0">
    <property type="entry name" value="LARGE RIBOSOMAL SUBUNIT PROTEIN BL21M"/>
    <property type="match status" value="1"/>
</dbReference>
<reference evidence="8 9" key="2">
    <citation type="journal article" date="2020" name="Cell Rep.">
        <title>Acquisition and Adaptation of Ultra-small Parasitic Reduced Genome Bacteria to Mammalian Hosts.</title>
        <authorList>
            <person name="McLean J.S."/>
            <person name="Bor B."/>
            <person name="Kerns K.A."/>
            <person name="Liu Q."/>
            <person name="To T.T."/>
            <person name="Solden L."/>
            <person name="Hendrickson E.L."/>
            <person name="Wrighton K."/>
            <person name="Shi W."/>
            <person name="He X."/>
        </authorList>
    </citation>
    <scope>NUCLEOTIDE SEQUENCE [LARGE SCALE GENOMIC DNA]</scope>
    <source>
        <strain evidence="8 9">TM7_CMJM_G6_1_HOT_870</strain>
    </source>
</reference>
<evidence type="ECO:0000256" key="5">
    <source>
        <dbReference type="ARBA" id="ARBA00023274"/>
    </source>
</evidence>
<dbReference type="NCBIfam" id="TIGR00061">
    <property type="entry name" value="L21"/>
    <property type="match status" value="1"/>
</dbReference>
<dbReference type="EMBL" id="PRLK01000004">
    <property type="protein sequence ID" value="RYC72678.1"/>
    <property type="molecule type" value="Genomic_DNA"/>
</dbReference>
<dbReference type="InterPro" id="IPR001787">
    <property type="entry name" value="Ribosomal_bL21"/>
</dbReference>
<dbReference type="Pfam" id="PF00829">
    <property type="entry name" value="Ribosomal_L21p"/>
    <property type="match status" value="1"/>
</dbReference>
<proteinExistence type="inferred from homology"/>
<evidence type="ECO:0000256" key="7">
    <source>
        <dbReference type="RuleBase" id="RU000562"/>
    </source>
</evidence>
<dbReference type="InterPro" id="IPR018258">
    <property type="entry name" value="Ribosomal_bL21_CS"/>
</dbReference>
<reference evidence="8 9" key="1">
    <citation type="journal article" date="2018" name="bioRxiv">
        <title>Evidence of independent acquisition and adaption of ultra-small bacteria to human hosts across the highly diverse yet reduced genomes of the phylum Saccharibacteria.</title>
        <authorList>
            <person name="McLean J.S."/>
            <person name="Bor B."/>
            <person name="To T.T."/>
            <person name="Liu Q."/>
            <person name="Kearns K.A."/>
            <person name="Solden L.M."/>
            <person name="Wrighton K.C."/>
            <person name="He X."/>
            <person name="Shi W."/>
        </authorList>
    </citation>
    <scope>NUCLEOTIDE SEQUENCE [LARGE SCALE GENOMIC DNA]</scope>
    <source>
        <strain evidence="8 9">TM7_CMJM_G6_1_HOT_870</strain>
    </source>
</reference>
<gene>
    <name evidence="6 8" type="primary">rplU</name>
    <name evidence="8" type="ORF">G6CMJM_00327</name>
</gene>
<comment type="caution">
    <text evidence="8">The sequence shown here is derived from an EMBL/GenBank/DDBJ whole genome shotgun (WGS) entry which is preliminary data.</text>
</comment>
<evidence type="ECO:0000256" key="3">
    <source>
        <dbReference type="ARBA" id="ARBA00022884"/>
    </source>
</evidence>
<evidence type="ECO:0000256" key="6">
    <source>
        <dbReference type="HAMAP-Rule" id="MF_01363"/>
    </source>
</evidence>
<keyword evidence="4 6" id="KW-0689">Ribosomal protein</keyword>
<accession>A0ABY0FI95</accession>
<evidence type="ECO:0000256" key="4">
    <source>
        <dbReference type="ARBA" id="ARBA00022980"/>
    </source>
</evidence>
<comment type="similarity">
    <text evidence="1 6 7">Belongs to the bacterial ribosomal protein bL21 family.</text>
</comment>
<evidence type="ECO:0000313" key="9">
    <source>
        <dbReference type="Proteomes" id="UP001190925"/>
    </source>
</evidence>
<dbReference type="PANTHER" id="PTHR21349">
    <property type="entry name" value="50S RIBOSOMAL PROTEIN L21"/>
    <property type="match status" value="1"/>
</dbReference>
<evidence type="ECO:0000256" key="2">
    <source>
        <dbReference type="ARBA" id="ARBA00022730"/>
    </source>
</evidence>
<keyword evidence="3 6" id="KW-0694">RNA-binding</keyword>
<dbReference type="SUPFAM" id="SSF141091">
    <property type="entry name" value="L21p-like"/>
    <property type="match status" value="1"/>
</dbReference>
<keyword evidence="5 6" id="KW-0687">Ribonucleoprotein</keyword>